<dbReference type="Proteomes" id="UP000216164">
    <property type="component" value="Unassembled WGS sequence"/>
</dbReference>
<evidence type="ECO:0000313" key="2">
    <source>
        <dbReference type="Proteomes" id="UP000216164"/>
    </source>
</evidence>
<sequence length="118" mass="13557">MVRQAPHDDCRCNFMSHQVPRDTCYVVAQFQQPSLFAGIHERPTRSAPWLLGNVCGVVHIADDDVATNMHRELWRTWPPRWAACLFYCFVWLAEQAGKGACDTALLFIDYHLQSPRPV</sequence>
<accession>A0AAP7ZKN4</accession>
<proteinExistence type="predicted"/>
<evidence type="ECO:0000313" key="1">
    <source>
        <dbReference type="EMBL" id="OYQ12303.1"/>
    </source>
</evidence>
<reference evidence="1 2" key="1">
    <citation type="submission" date="2017-04" db="EMBL/GenBank/DDBJ databases">
        <title>Genome Announcement: Closed genomes of Ralstonia solanacearum strains K60, UW551, and UW700.</title>
        <authorList>
            <person name="Hayes M."/>
            <person name="Macintyre A.M."/>
            <person name="Allen C."/>
        </authorList>
    </citation>
    <scope>NUCLEOTIDE SEQUENCE [LARGE SCALE GENOMIC DNA]</scope>
    <source>
        <strain evidence="1 2">UW25</strain>
    </source>
</reference>
<dbReference type="EMBL" id="NCTK01000001">
    <property type="protein sequence ID" value="OYQ12303.1"/>
    <property type="molecule type" value="Genomic_DNA"/>
</dbReference>
<name>A0AAP7ZKN4_RALSL</name>
<dbReference type="AlphaFoldDB" id="A0AAP7ZKN4"/>
<protein>
    <submittedName>
        <fullName evidence="1">Uncharacterized protein</fullName>
    </submittedName>
</protein>
<gene>
    <name evidence="1" type="ORF">B7R77_02885</name>
</gene>
<organism evidence="1 2">
    <name type="scientific">Ralstonia solanacearum K60</name>
    <dbReference type="NCBI Taxonomy" id="1091042"/>
    <lineage>
        <taxon>Bacteria</taxon>
        <taxon>Pseudomonadati</taxon>
        <taxon>Pseudomonadota</taxon>
        <taxon>Betaproteobacteria</taxon>
        <taxon>Burkholderiales</taxon>
        <taxon>Burkholderiaceae</taxon>
        <taxon>Ralstonia</taxon>
        <taxon>Ralstonia solanacearum species complex</taxon>
    </lineage>
</organism>
<comment type="caution">
    <text evidence="1">The sequence shown here is derived from an EMBL/GenBank/DDBJ whole genome shotgun (WGS) entry which is preliminary data.</text>
</comment>